<dbReference type="InterPro" id="IPR014001">
    <property type="entry name" value="Helicase_ATP-bd"/>
</dbReference>
<dbReference type="GO" id="GO:0140097">
    <property type="term" value="F:catalytic activity, acting on DNA"/>
    <property type="evidence" value="ECO:0007669"/>
    <property type="project" value="UniProtKB-ARBA"/>
</dbReference>
<dbReference type="InterPro" id="IPR027417">
    <property type="entry name" value="P-loop_NTPase"/>
</dbReference>
<dbReference type="Gene3D" id="1.10.3210.30">
    <property type="match status" value="1"/>
</dbReference>
<comment type="similarity">
    <text evidence="2">In the central section; belongs to the CRISPR-associated helicase Cas3 family.</text>
</comment>
<dbReference type="InterPro" id="IPR038257">
    <property type="entry name" value="CRISPR-assoc_Cas3_HD_sf"/>
</dbReference>
<keyword evidence="6" id="KW-0378">Hydrolase</keyword>
<dbReference type="PROSITE" id="PS51192">
    <property type="entry name" value="HELICASE_ATP_BIND_1"/>
    <property type="match status" value="1"/>
</dbReference>
<dbReference type="SUPFAM" id="SSF52540">
    <property type="entry name" value="P-loop containing nucleoside triphosphate hydrolases"/>
    <property type="match status" value="1"/>
</dbReference>
<evidence type="ECO:0000256" key="8">
    <source>
        <dbReference type="ARBA" id="ARBA00022840"/>
    </source>
</evidence>
<evidence type="ECO:0000256" key="3">
    <source>
        <dbReference type="ARBA" id="ARBA00022722"/>
    </source>
</evidence>
<dbReference type="NCBIfam" id="TIGR01587">
    <property type="entry name" value="cas3_core"/>
    <property type="match status" value="1"/>
</dbReference>
<dbReference type="SMART" id="SM00490">
    <property type="entry name" value="HELICc"/>
    <property type="match status" value="1"/>
</dbReference>
<evidence type="ECO:0000256" key="7">
    <source>
        <dbReference type="ARBA" id="ARBA00022806"/>
    </source>
</evidence>
<dbReference type="SMART" id="SM00487">
    <property type="entry name" value="DEXDc"/>
    <property type="match status" value="1"/>
</dbReference>
<keyword evidence="4" id="KW-0479">Metal-binding</keyword>
<keyword evidence="8" id="KW-0067">ATP-binding</keyword>
<dbReference type="GO" id="GO:0005524">
    <property type="term" value="F:ATP binding"/>
    <property type="evidence" value="ECO:0007669"/>
    <property type="project" value="UniProtKB-KW"/>
</dbReference>
<evidence type="ECO:0000313" key="13">
    <source>
        <dbReference type="EMBL" id="HEC56531.1"/>
    </source>
</evidence>
<dbReference type="AlphaFoldDB" id="A0A7J2RZ83"/>
<dbReference type="InterPro" id="IPR006474">
    <property type="entry name" value="Helicase_Cas3_CRISPR-ass_core"/>
</dbReference>
<evidence type="ECO:0000256" key="1">
    <source>
        <dbReference type="ARBA" id="ARBA00006847"/>
    </source>
</evidence>
<dbReference type="Pfam" id="PF22590">
    <property type="entry name" value="Cas3-like_C_2"/>
    <property type="match status" value="1"/>
</dbReference>
<keyword evidence="9" id="KW-0051">Antiviral defense</keyword>
<dbReference type="InterPro" id="IPR054712">
    <property type="entry name" value="Cas3-like_dom"/>
</dbReference>
<organism evidence="13">
    <name type="scientific">Candidatus Syntropharchaeum butanivorans</name>
    <dbReference type="NCBI Taxonomy" id="1839936"/>
    <lineage>
        <taxon>Archaea</taxon>
        <taxon>Methanobacteriati</taxon>
        <taxon>Methanobacteriota</taxon>
        <taxon>Stenosarchaea group</taxon>
        <taxon>Methanomicrobia</taxon>
        <taxon>Methanosarcinales</taxon>
        <taxon>ANME-2 cluster</taxon>
        <taxon>Candidatus Syntropharchaeum</taxon>
    </lineage>
</organism>
<dbReference type="GO" id="GO:0003676">
    <property type="term" value="F:nucleic acid binding"/>
    <property type="evidence" value="ECO:0007669"/>
    <property type="project" value="InterPro"/>
</dbReference>
<keyword evidence="5" id="KW-0547">Nucleotide-binding</keyword>
<keyword evidence="3" id="KW-0540">Nuclease</keyword>
<feature type="domain" description="Helicase ATP-binding" evidence="10">
    <location>
        <begin position="289"/>
        <end position="487"/>
    </location>
</feature>
<dbReference type="Pfam" id="PF00270">
    <property type="entry name" value="DEAD"/>
    <property type="match status" value="1"/>
</dbReference>
<feature type="domain" description="Helicase C-terminal" evidence="11">
    <location>
        <begin position="508"/>
        <end position="672"/>
    </location>
</feature>
<proteinExistence type="inferred from homology"/>
<evidence type="ECO:0000256" key="6">
    <source>
        <dbReference type="ARBA" id="ARBA00022801"/>
    </source>
</evidence>
<dbReference type="CDD" id="cd09641">
    <property type="entry name" value="Cas3''_I"/>
    <property type="match status" value="1"/>
</dbReference>
<evidence type="ECO:0000256" key="4">
    <source>
        <dbReference type="ARBA" id="ARBA00022723"/>
    </source>
</evidence>
<dbReference type="PANTHER" id="PTHR24031">
    <property type="entry name" value="RNA HELICASE"/>
    <property type="match status" value="1"/>
</dbReference>
<evidence type="ECO:0000259" key="10">
    <source>
        <dbReference type="PROSITE" id="PS51192"/>
    </source>
</evidence>
<evidence type="ECO:0000259" key="11">
    <source>
        <dbReference type="PROSITE" id="PS51194"/>
    </source>
</evidence>
<dbReference type="GO" id="GO:0051607">
    <property type="term" value="P:defense response to virus"/>
    <property type="evidence" value="ECO:0007669"/>
    <property type="project" value="UniProtKB-KW"/>
</dbReference>
<dbReference type="PROSITE" id="PS51194">
    <property type="entry name" value="HELICASE_CTER"/>
    <property type="match status" value="1"/>
</dbReference>
<dbReference type="GO" id="GO:0046872">
    <property type="term" value="F:metal ion binding"/>
    <property type="evidence" value="ECO:0007669"/>
    <property type="project" value="UniProtKB-KW"/>
</dbReference>
<accession>A0A7J2RZ83</accession>
<gene>
    <name evidence="13" type="primary">cas3</name>
    <name evidence="13" type="ORF">ENI32_01400</name>
</gene>
<evidence type="ECO:0000256" key="5">
    <source>
        <dbReference type="ARBA" id="ARBA00022741"/>
    </source>
</evidence>
<dbReference type="InterPro" id="IPR006483">
    <property type="entry name" value="CRISPR-assoc_Cas3_HD"/>
</dbReference>
<comment type="similarity">
    <text evidence="1">In the N-terminal section; belongs to the CRISPR-associated nuclease Cas3-HD family.</text>
</comment>
<keyword evidence="7" id="KW-0347">Helicase</keyword>
<reference evidence="13" key="1">
    <citation type="journal article" date="2020" name="mSystems">
        <title>Genome- and Community-Level Interaction Insights into Carbon Utilization and Element Cycling Functions of Hydrothermarchaeota in Hydrothermal Sediment.</title>
        <authorList>
            <person name="Zhou Z."/>
            <person name="Liu Y."/>
            <person name="Xu W."/>
            <person name="Pan J."/>
            <person name="Luo Z.H."/>
            <person name="Li M."/>
        </authorList>
    </citation>
    <scope>NUCLEOTIDE SEQUENCE [LARGE SCALE GENOMIC DNA]</scope>
    <source>
        <strain evidence="13">HyVt-386</strain>
    </source>
</reference>
<dbReference type="Proteomes" id="UP000885936">
    <property type="component" value="Unassembled WGS sequence"/>
</dbReference>
<dbReference type="NCBIfam" id="TIGR01596">
    <property type="entry name" value="cas3_HD"/>
    <property type="match status" value="1"/>
</dbReference>
<dbReference type="InterPro" id="IPR011545">
    <property type="entry name" value="DEAD/DEAH_box_helicase_dom"/>
</dbReference>
<dbReference type="GO" id="GO:0004518">
    <property type="term" value="F:nuclease activity"/>
    <property type="evidence" value="ECO:0007669"/>
    <property type="project" value="UniProtKB-KW"/>
</dbReference>
<dbReference type="CDD" id="cd17930">
    <property type="entry name" value="DEXHc_cas3"/>
    <property type="match status" value="1"/>
</dbReference>
<protein>
    <submittedName>
        <fullName evidence="13">CRISPR-associated helicase Cas3</fullName>
    </submittedName>
</protein>
<evidence type="ECO:0000259" key="12">
    <source>
        <dbReference type="PROSITE" id="PS51643"/>
    </source>
</evidence>
<dbReference type="GO" id="GO:0004386">
    <property type="term" value="F:helicase activity"/>
    <property type="evidence" value="ECO:0007669"/>
    <property type="project" value="UniProtKB-KW"/>
</dbReference>
<name>A0A7J2RZ83_9EURY</name>
<dbReference type="Pfam" id="PF18019">
    <property type="entry name" value="Cas3_HD"/>
    <property type="match status" value="1"/>
</dbReference>
<evidence type="ECO:0000256" key="2">
    <source>
        <dbReference type="ARBA" id="ARBA00009046"/>
    </source>
</evidence>
<dbReference type="GO" id="GO:0016787">
    <property type="term" value="F:hydrolase activity"/>
    <property type="evidence" value="ECO:0007669"/>
    <property type="project" value="UniProtKB-KW"/>
</dbReference>
<dbReference type="Gene3D" id="3.40.50.300">
    <property type="entry name" value="P-loop containing nucleotide triphosphate hydrolases"/>
    <property type="match status" value="2"/>
</dbReference>
<dbReference type="PROSITE" id="PS51643">
    <property type="entry name" value="HD_CAS3"/>
    <property type="match status" value="1"/>
</dbReference>
<comment type="caution">
    <text evidence="13">The sequence shown here is derived from an EMBL/GenBank/DDBJ whole genome shotgun (WGS) entry which is preliminary data.</text>
</comment>
<evidence type="ECO:0000256" key="9">
    <source>
        <dbReference type="ARBA" id="ARBA00023118"/>
    </source>
</evidence>
<sequence>MESKSSSFKLKSHPDKLLFNHLKNVACLCSRTIEEKSLRIEKDLNKEVLRDVAYIIGATHDVGKATWFFQDYINEEDEDKRQSLKAQETTHHGLLSALFTYAILKRYIEEKNVEGEIGKYLPVISFIIVKRHHGDLLNSLDEIREFHANSGRIFEVVEKQLKTMNHEELQKMLDILLNDRFDLKIDVKEISKYILENIKEDIVRFEKRRIRNLKRGSVPFLYFITQFLYSTLLDADKRDAAFDGLEIERVDISSDIVDRYREIKRFTEPKKEIDRVRNDIYEEVVKKVLDLDLEDKILSLNVPTGSGKTLTSFSFALKLRSRLKREKDFIPRIIYALPFLSIIDQNYDVFEDLFTITEGLPDSRTILKHHHLAEVSYHTKEEDYEVDESLFLIEGWDSEIIVTTFWQLFHTLFSNKNRMMRKFNKLANSIIILDEVQSIPHFYWKLMREAIDILCRKFDSYVIFVTATQPLIFDEEKGEIKELAVKKNEYFRSFDRIKLIPILDETLSLDEFKALLEENLNLEPDKDFLIVLNTIRSATEVYQFIKELNLEETEIYYLSTNIIPKERLKRIREIKRSSKKRKVIVSTQLVEAGVDIDVDIVYRDFAPLDSINQVAGRCNRNYLKEKGKVFVFVLKDERSEFYKYIYDPFLVSKTLDLLQSHEGIISEVEFLDLNRKYFKKVREGMSDNESNKNLDCLVRLAFKDLNKDFKLIKEDYSKVDVFVELDENAKRIWQKYQEVREEYNLFERRKRFLAIKKDFYDYVISVPKKYANQVGFDEKTGIGYISKVEIDQGIGYDPETGFKRENTGGSVMIW</sequence>
<feature type="domain" description="HD Cas3-type" evidence="12">
    <location>
        <begin position="11"/>
        <end position="238"/>
    </location>
</feature>
<dbReference type="InterPro" id="IPR001650">
    <property type="entry name" value="Helicase_C-like"/>
</dbReference>
<dbReference type="EMBL" id="DRIE01000020">
    <property type="protein sequence ID" value="HEC56531.1"/>
    <property type="molecule type" value="Genomic_DNA"/>
</dbReference>